<feature type="non-terminal residue" evidence="7">
    <location>
        <position position="1"/>
    </location>
</feature>
<dbReference type="InterPro" id="IPR049883">
    <property type="entry name" value="NOTCH1_EGF-like"/>
</dbReference>
<evidence type="ECO:0000313" key="8">
    <source>
        <dbReference type="Proteomes" id="UP001432027"/>
    </source>
</evidence>
<name>A0AAV5TCG3_9BILA</name>
<dbReference type="Proteomes" id="UP001432027">
    <property type="component" value="Unassembled WGS sequence"/>
</dbReference>
<dbReference type="SUPFAM" id="SSF57196">
    <property type="entry name" value="EGF/Laminin"/>
    <property type="match status" value="2"/>
</dbReference>
<keyword evidence="8" id="KW-1185">Reference proteome</keyword>
<dbReference type="PROSITE" id="PS00010">
    <property type="entry name" value="ASX_HYDROXYL"/>
    <property type="match status" value="1"/>
</dbReference>
<dbReference type="SMART" id="SM00181">
    <property type="entry name" value="EGF"/>
    <property type="match status" value="2"/>
</dbReference>
<proteinExistence type="predicted"/>
<dbReference type="InterPro" id="IPR001881">
    <property type="entry name" value="EGF-like_Ca-bd_dom"/>
</dbReference>
<dbReference type="InterPro" id="IPR000742">
    <property type="entry name" value="EGF"/>
</dbReference>
<dbReference type="FunFam" id="2.10.25.10:FF:000038">
    <property type="entry name" value="Fibrillin 2"/>
    <property type="match status" value="1"/>
</dbReference>
<keyword evidence="4" id="KW-1015">Disulfide bond</keyword>
<feature type="non-terminal residue" evidence="7">
    <location>
        <position position="97"/>
    </location>
</feature>
<evidence type="ECO:0000313" key="7">
    <source>
        <dbReference type="EMBL" id="GMS93256.1"/>
    </source>
</evidence>
<evidence type="ECO:0000256" key="3">
    <source>
        <dbReference type="ARBA" id="ARBA00022737"/>
    </source>
</evidence>
<feature type="domain" description="EGF-like" evidence="6">
    <location>
        <begin position="43"/>
        <end position="81"/>
    </location>
</feature>
<dbReference type="PROSITE" id="PS50026">
    <property type="entry name" value="EGF_3"/>
    <property type="match status" value="1"/>
</dbReference>
<dbReference type="Pfam" id="PF07645">
    <property type="entry name" value="EGF_CA"/>
    <property type="match status" value="1"/>
</dbReference>
<dbReference type="AlphaFoldDB" id="A0AAV5TCG3"/>
<dbReference type="SMART" id="SM00179">
    <property type="entry name" value="EGF_CA"/>
    <property type="match status" value="1"/>
</dbReference>
<evidence type="ECO:0000259" key="6">
    <source>
        <dbReference type="PROSITE" id="PS50026"/>
    </source>
</evidence>
<dbReference type="CDD" id="cd00054">
    <property type="entry name" value="EGF_CA"/>
    <property type="match status" value="1"/>
</dbReference>
<sequence length="97" mass="10670">GRSCRSDVCDDKDKQTCYKHGSKPTCVCDKGYEFDAATKKCIDIDECKDKRCPALANCTNTVGSFQCDCPRGQKHSDKDCVVDTGCAREGYCRGDPN</sequence>
<accession>A0AAV5TCG3</accession>
<comment type="caution">
    <text evidence="7">The sequence shown here is derived from an EMBL/GenBank/DDBJ whole genome shotgun (WGS) entry which is preliminary data.</text>
</comment>
<evidence type="ECO:0000256" key="2">
    <source>
        <dbReference type="ARBA" id="ARBA00022729"/>
    </source>
</evidence>
<keyword evidence="1 5" id="KW-0245">EGF-like domain</keyword>
<evidence type="ECO:0000256" key="1">
    <source>
        <dbReference type="ARBA" id="ARBA00022536"/>
    </source>
</evidence>
<gene>
    <name evidence="7" type="ORF">PENTCL1PPCAC_15431</name>
</gene>
<evidence type="ECO:0000256" key="5">
    <source>
        <dbReference type="PROSITE-ProRule" id="PRU00076"/>
    </source>
</evidence>
<dbReference type="EMBL" id="BTSX01000004">
    <property type="protein sequence ID" value="GMS93256.1"/>
    <property type="molecule type" value="Genomic_DNA"/>
</dbReference>
<dbReference type="InterPro" id="IPR000152">
    <property type="entry name" value="EGF-type_Asp/Asn_hydroxyl_site"/>
</dbReference>
<dbReference type="Gene3D" id="2.10.25.10">
    <property type="entry name" value="Laminin"/>
    <property type="match status" value="2"/>
</dbReference>
<keyword evidence="2" id="KW-0732">Signal</keyword>
<protein>
    <recommendedName>
        <fullName evidence="6">EGF-like domain-containing protein</fullName>
    </recommendedName>
</protein>
<comment type="caution">
    <text evidence="5">Lacks conserved residue(s) required for the propagation of feature annotation.</text>
</comment>
<dbReference type="InterPro" id="IPR018097">
    <property type="entry name" value="EGF_Ca-bd_CS"/>
</dbReference>
<reference evidence="7" key="1">
    <citation type="submission" date="2023-10" db="EMBL/GenBank/DDBJ databases">
        <title>Genome assembly of Pristionchus species.</title>
        <authorList>
            <person name="Yoshida K."/>
            <person name="Sommer R.J."/>
        </authorList>
    </citation>
    <scope>NUCLEOTIDE SEQUENCE</scope>
    <source>
        <strain evidence="7">RS0144</strain>
    </source>
</reference>
<dbReference type="PROSITE" id="PS01187">
    <property type="entry name" value="EGF_CA"/>
    <property type="match status" value="1"/>
</dbReference>
<dbReference type="GO" id="GO:0005509">
    <property type="term" value="F:calcium ion binding"/>
    <property type="evidence" value="ECO:0007669"/>
    <property type="project" value="InterPro"/>
</dbReference>
<evidence type="ECO:0000256" key="4">
    <source>
        <dbReference type="ARBA" id="ARBA00023157"/>
    </source>
</evidence>
<keyword evidence="3" id="KW-0677">Repeat</keyword>
<organism evidence="7 8">
    <name type="scientific">Pristionchus entomophagus</name>
    <dbReference type="NCBI Taxonomy" id="358040"/>
    <lineage>
        <taxon>Eukaryota</taxon>
        <taxon>Metazoa</taxon>
        <taxon>Ecdysozoa</taxon>
        <taxon>Nematoda</taxon>
        <taxon>Chromadorea</taxon>
        <taxon>Rhabditida</taxon>
        <taxon>Rhabditina</taxon>
        <taxon>Diplogasteromorpha</taxon>
        <taxon>Diplogasteroidea</taxon>
        <taxon>Neodiplogasteridae</taxon>
        <taxon>Pristionchus</taxon>
    </lineage>
</organism>